<dbReference type="EMBL" id="OX451735">
    <property type="protein sequence ID" value="CAI8594347.1"/>
    <property type="molecule type" value="Genomic_DNA"/>
</dbReference>
<feature type="domain" description="Disease resistance N-terminal" evidence="7">
    <location>
        <begin position="25"/>
        <end position="102"/>
    </location>
</feature>
<dbReference type="PANTHER" id="PTHR36766:SF40">
    <property type="entry name" value="DISEASE RESISTANCE PROTEIN RGA3"/>
    <property type="match status" value="1"/>
</dbReference>
<evidence type="ECO:0000313" key="8">
    <source>
        <dbReference type="EMBL" id="CAI8594347.1"/>
    </source>
</evidence>
<feature type="region of interest" description="Disordered" evidence="5">
    <location>
        <begin position="247"/>
        <end position="270"/>
    </location>
</feature>
<evidence type="ECO:0000259" key="6">
    <source>
        <dbReference type="Pfam" id="PF00931"/>
    </source>
</evidence>
<feature type="compositionally biased region" description="Low complexity" evidence="5">
    <location>
        <begin position="260"/>
        <end position="270"/>
    </location>
</feature>
<evidence type="ECO:0000256" key="5">
    <source>
        <dbReference type="SAM" id="MobiDB-lite"/>
    </source>
</evidence>
<dbReference type="SUPFAM" id="SSF52540">
    <property type="entry name" value="P-loop containing nucleoside triphosphate hydrolases"/>
    <property type="match status" value="1"/>
</dbReference>
<dbReference type="Gene3D" id="3.40.50.300">
    <property type="entry name" value="P-loop containing nucleotide triphosphate hydrolases"/>
    <property type="match status" value="1"/>
</dbReference>
<evidence type="ECO:0000259" key="7">
    <source>
        <dbReference type="Pfam" id="PF18052"/>
    </source>
</evidence>
<dbReference type="Gene3D" id="1.20.5.4130">
    <property type="match status" value="1"/>
</dbReference>
<accession>A0AAV0ZEL1</accession>
<keyword evidence="2" id="KW-0547">Nucleotide-binding</keyword>
<dbReference type="AlphaFoldDB" id="A0AAV0ZEL1"/>
<evidence type="ECO:0000256" key="4">
    <source>
        <dbReference type="ARBA" id="ARBA00022840"/>
    </source>
</evidence>
<name>A0AAV0ZEL1_VICFA</name>
<dbReference type="GO" id="GO:0043531">
    <property type="term" value="F:ADP binding"/>
    <property type="evidence" value="ECO:0007669"/>
    <property type="project" value="InterPro"/>
</dbReference>
<evidence type="ECO:0008006" key="10">
    <source>
        <dbReference type="Google" id="ProtNLM"/>
    </source>
</evidence>
<sequence>MEAIVGGALLSASMEMLVKKVVSGEFLDLFRRTKLDVDLLEKLEITLLSLQSVLHDAEDKQIANPAVKKWLEMLQDAVFEADDLFDELNTEALRCQAEGGQVLNKFLSYFKRFNKKINSKLQKLFGRLEHLKDQNLGLKEGDSNCVWNATPTSPFLRDESAIYGRDDDRKKLKEFLLLEDGCDSGSKIGVISIVGMGGLGKTTLAKLLYNDPHVKEMFEVKGWAHIPKDFNVATVTKTILESVTLETSTQQRTTREGNSTEKTTFTTTRK</sequence>
<feature type="domain" description="NB-ARC" evidence="6">
    <location>
        <begin position="169"/>
        <end position="254"/>
    </location>
</feature>
<dbReference type="GO" id="GO:0005524">
    <property type="term" value="F:ATP binding"/>
    <property type="evidence" value="ECO:0007669"/>
    <property type="project" value="UniProtKB-KW"/>
</dbReference>
<protein>
    <recommendedName>
        <fullName evidence="10">Disease resistance RPP13-like protein 1</fullName>
    </recommendedName>
</protein>
<proteinExistence type="predicted"/>
<keyword evidence="9" id="KW-1185">Reference proteome</keyword>
<dbReference type="InterPro" id="IPR027417">
    <property type="entry name" value="P-loop_NTPase"/>
</dbReference>
<evidence type="ECO:0000256" key="3">
    <source>
        <dbReference type="ARBA" id="ARBA00022821"/>
    </source>
</evidence>
<dbReference type="InterPro" id="IPR041118">
    <property type="entry name" value="Rx_N"/>
</dbReference>
<dbReference type="PANTHER" id="PTHR36766">
    <property type="entry name" value="PLANT BROAD-SPECTRUM MILDEW RESISTANCE PROTEIN RPW8"/>
    <property type="match status" value="1"/>
</dbReference>
<dbReference type="InterPro" id="IPR002182">
    <property type="entry name" value="NB-ARC"/>
</dbReference>
<organism evidence="8 9">
    <name type="scientific">Vicia faba</name>
    <name type="common">Broad bean</name>
    <name type="synonym">Faba vulgaris</name>
    <dbReference type="NCBI Taxonomy" id="3906"/>
    <lineage>
        <taxon>Eukaryota</taxon>
        <taxon>Viridiplantae</taxon>
        <taxon>Streptophyta</taxon>
        <taxon>Embryophyta</taxon>
        <taxon>Tracheophyta</taxon>
        <taxon>Spermatophyta</taxon>
        <taxon>Magnoliopsida</taxon>
        <taxon>eudicotyledons</taxon>
        <taxon>Gunneridae</taxon>
        <taxon>Pentapetalae</taxon>
        <taxon>rosids</taxon>
        <taxon>fabids</taxon>
        <taxon>Fabales</taxon>
        <taxon>Fabaceae</taxon>
        <taxon>Papilionoideae</taxon>
        <taxon>50 kb inversion clade</taxon>
        <taxon>NPAAA clade</taxon>
        <taxon>Hologalegina</taxon>
        <taxon>IRL clade</taxon>
        <taxon>Fabeae</taxon>
        <taxon>Vicia</taxon>
    </lineage>
</organism>
<gene>
    <name evidence="8" type="ORF">VFH_I136880</name>
</gene>
<keyword evidence="3" id="KW-0611">Plant defense</keyword>
<evidence type="ECO:0000313" key="9">
    <source>
        <dbReference type="Proteomes" id="UP001157006"/>
    </source>
</evidence>
<evidence type="ECO:0000256" key="1">
    <source>
        <dbReference type="ARBA" id="ARBA00022737"/>
    </source>
</evidence>
<dbReference type="Proteomes" id="UP001157006">
    <property type="component" value="Chromosome 1S"/>
</dbReference>
<keyword evidence="4" id="KW-0067">ATP-binding</keyword>
<keyword evidence="1" id="KW-0677">Repeat</keyword>
<evidence type="ECO:0000256" key="2">
    <source>
        <dbReference type="ARBA" id="ARBA00022741"/>
    </source>
</evidence>
<reference evidence="8 9" key="1">
    <citation type="submission" date="2023-01" db="EMBL/GenBank/DDBJ databases">
        <authorList>
            <person name="Kreplak J."/>
        </authorList>
    </citation>
    <scope>NUCLEOTIDE SEQUENCE [LARGE SCALE GENOMIC DNA]</scope>
</reference>
<dbReference type="Pfam" id="PF18052">
    <property type="entry name" value="Rx_N"/>
    <property type="match status" value="1"/>
</dbReference>
<dbReference type="GO" id="GO:0006952">
    <property type="term" value="P:defense response"/>
    <property type="evidence" value="ECO:0007669"/>
    <property type="project" value="UniProtKB-KW"/>
</dbReference>
<dbReference type="Pfam" id="PF00931">
    <property type="entry name" value="NB-ARC"/>
    <property type="match status" value="1"/>
</dbReference>